<accession>A0ABU6K787</accession>
<reference evidence="1 2" key="1">
    <citation type="submission" date="2024-01" db="EMBL/GenBank/DDBJ databases">
        <title>Uliginosibacterium soil sp. nov.</title>
        <authorList>
            <person name="Lv Y."/>
        </authorList>
    </citation>
    <scope>NUCLEOTIDE SEQUENCE [LARGE SCALE GENOMIC DNA]</scope>
    <source>
        <strain evidence="1 2">H3</strain>
    </source>
</reference>
<sequence>MELNRFLLIEFLDGKKESFYFPTQADTAMARKFRMEDFLKGQFITIQVENELLLYPVSAIRSIRMSGLGGPALEEFIGSSLPISTIRGAEQNY</sequence>
<protein>
    <submittedName>
        <fullName evidence="1">Uncharacterized protein</fullName>
    </submittedName>
</protein>
<dbReference type="EMBL" id="JAYXHS010000004">
    <property type="protein sequence ID" value="MEC5387759.1"/>
    <property type="molecule type" value="Genomic_DNA"/>
</dbReference>
<comment type="caution">
    <text evidence="1">The sequence shown here is derived from an EMBL/GenBank/DDBJ whole genome shotgun (WGS) entry which is preliminary data.</text>
</comment>
<evidence type="ECO:0000313" key="1">
    <source>
        <dbReference type="EMBL" id="MEC5387759.1"/>
    </source>
</evidence>
<evidence type="ECO:0000313" key="2">
    <source>
        <dbReference type="Proteomes" id="UP001331561"/>
    </source>
</evidence>
<gene>
    <name evidence="1" type="ORF">VVD49_18650</name>
</gene>
<dbReference type="Proteomes" id="UP001331561">
    <property type="component" value="Unassembled WGS sequence"/>
</dbReference>
<proteinExistence type="predicted"/>
<name>A0ABU6K787_9RHOO</name>
<dbReference type="RefSeq" id="WP_327600733.1">
    <property type="nucleotide sequence ID" value="NZ_JAYXHS010000004.1"/>
</dbReference>
<organism evidence="1 2">
    <name type="scientific">Uliginosibacterium silvisoli</name>
    <dbReference type="NCBI Taxonomy" id="3114758"/>
    <lineage>
        <taxon>Bacteria</taxon>
        <taxon>Pseudomonadati</taxon>
        <taxon>Pseudomonadota</taxon>
        <taxon>Betaproteobacteria</taxon>
        <taxon>Rhodocyclales</taxon>
        <taxon>Zoogloeaceae</taxon>
        <taxon>Uliginosibacterium</taxon>
    </lineage>
</organism>
<keyword evidence="2" id="KW-1185">Reference proteome</keyword>